<gene>
    <name evidence="3" type="ORF">PISMIDRAFT_678045</name>
    <name evidence="2" type="ORF">PISMIDRAFT_687480</name>
</gene>
<evidence type="ECO:0000313" key="2">
    <source>
        <dbReference type="EMBL" id="KIK15147.1"/>
    </source>
</evidence>
<dbReference type="EMBL" id="KN833904">
    <property type="protein sequence ID" value="KIK15147.1"/>
    <property type="molecule type" value="Genomic_DNA"/>
</dbReference>
<dbReference type="Proteomes" id="UP000054018">
    <property type="component" value="Unassembled WGS sequence"/>
</dbReference>
<sequence length="117" mass="12986">MSSTNSRQNVVHRRTRAASSMISPEAQMSSLHLDHSLGTTRDLVERNAMSTSFSSMPPDEGLHLRRAGYVVPLILRPLCYAVGDTPLRVLPVNDSQPCIMQCPQLLHSHHRSVPMIS</sequence>
<dbReference type="AlphaFoldDB" id="A0A0C9ZY75"/>
<evidence type="ECO:0000313" key="4">
    <source>
        <dbReference type="Proteomes" id="UP000054018"/>
    </source>
</evidence>
<proteinExistence type="predicted"/>
<keyword evidence="4" id="KW-1185">Reference proteome</keyword>
<feature type="region of interest" description="Disordered" evidence="1">
    <location>
        <begin position="1"/>
        <end position="31"/>
    </location>
</feature>
<dbReference type="OrthoDB" id="2704727at2759"/>
<reference evidence="3" key="3">
    <citation type="submission" date="2015-02" db="EMBL/GenBank/DDBJ databases">
        <title>Evolutionary Origins and Diversification of the Mycorrhizal Mutualists.</title>
        <authorList>
            <consortium name="DOE Joint Genome Institute"/>
            <consortium name="Mycorrhizal Genomics Consortium"/>
            <person name="Kohler A."/>
            <person name="Kuo A."/>
            <person name="Nagy L.G."/>
            <person name="Floudas D."/>
            <person name="Copeland A."/>
            <person name="Barry K.W."/>
            <person name="Cichocki N."/>
            <person name="Veneault-Fourrey C."/>
            <person name="LaButti K."/>
            <person name="Lindquist E.A."/>
            <person name="Lipzen A."/>
            <person name="Lundell T."/>
            <person name="Morin E."/>
            <person name="Murat C."/>
            <person name="Riley R."/>
            <person name="Ohm R."/>
            <person name="Sun H."/>
            <person name="Tunlid A."/>
            <person name="Henrissat B."/>
            <person name="Grigoriev I.V."/>
            <person name="Hibbett D.S."/>
            <person name="Martin F."/>
        </authorList>
    </citation>
    <scope>NUCLEOTIDE SEQUENCE</scope>
    <source>
        <strain evidence="3">441</strain>
    </source>
</reference>
<organism evidence="3 4">
    <name type="scientific">Pisolithus microcarpus 441</name>
    <dbReference type="NCBI Taxonomy" id="765257"/>
    <lineage>
        <taxon>Eukaryota</taxon>
        <taxon>Fungi</taxon>
        <taxon>Dikarya</taxon>
        <taxon>Basidiomycota</taxon>
        <taxon>Agaricomycotina</taxon>
        <taxon>Agaricomycetes</taxon>
        <taxon>Agaricomycetidae</taxon>
        <taxon>Boletales</taxon>
        <taxon>Sclerodermatineae</taxon>
        <taxon>Pisolithaceae</taxon>
        <taxon>Pisolithus</taxon>
    </lineage>
</organism>
<dbReference type="HOGENOM" id="CLU_2085723_0_0_1"/>
<evidence type="ECO:0000313" key="3">
    <source>
        <dbReference type="EMBL" id="KIK24658.1"/>
    </source>
</evidence>
<dbReference type="EMBL" id="KN833714">
    <property type="protein sequence ID" value="KIK24658.1"/>
    <property type="molecule type" value="Genomic_DNA"/>
</dbReference>
<evidence type="ECO:0000256" key="1">
    <source>
        <dbReference type="SAM" id="MobiDB-lite"/>
    </source>
</evidence>
<reference evidence="4" key="2">
    <citation type="submission" date="2015-01" db="EMBL/GenBank/DDBJ databases">
        <title>Evolutionary Origins and Diversification of the Mycorrhizal Mutualists.</title>
        <authorList>
            <consortium name="DOE Joint Genome Institute"/>
            <consortium name="Mycorrhizal Genomics Consortium"/>
            <person name="Kohler A."/>
            <person name="Kuo A."/>
            <person name="Nagy L.G."/>
            <person name="Floudas D."/>
            <person name="Copeland A."/>
            <person name="Barry K.W."/>
            <person name="Cichocki N."/>
            <person name="Veneault-Fourrey C."/>
            <person name="LaButti K."/>
            <person name="Lindquist E.A."/>
            <person name="Lipzen A."/>
            <person name="Lundell T."/>
            <person name="Morin E."/>
            <person name="Murat C."/>
            <person name="Riley R."/>
            <person name="Ohm R."/>
            <person name="Sun H."/>
            <person name="Tunlid A."/>
            <person name="Henrissat B."/>
            <person name="Grigoriev I.V."/>
            <person name="Hibbett D.S."/>
            <person name="Martin F."/>
        </authorList>
    </citation>
    <scope>NUCLEOTIDE SEQUENCE [LARGE SCALE GENOMIC DNA]</scope>
    <source>
        <strain evidence="4">441</strain>
    </source>
</reference>
<name>A0A0C9ZY75_9AGAM</name>
<feature type="compositionally biased region" description="Polar residues" evidence="1">
    <location>
        <begin position="17"/>
        <end position="30"/>
    </location>
</feature>
<reference evidence="3 4" key="1">
    <citation type="submission" date="2014-04" db="EMBL/GenBank/DDBJ databases">
        <authorList>
            <consortium name="DOE Joint Genome Institute"/>
            <person name="Kuo A."/>
            <person name="Kohler A."/>
            <person name="Costa M.D."/>
            <person name="Nagy L.G."/>
            <person name="Floudas D."/>
            <person name="Copeland A."/>
            <person name="Barry K.W."/>
            <person name="Cichocki N."/>
            <person name="Veneault-Fourrey C."/>
            <person name="LaButti K."/>
            <person name="Lindquist E.A."/>
            <person name="Lipzen A."/>
            <person name="Lundell T."/>
            <person name="Morin E."/>
            <person name="Murat C."/>
            <person name="Sun H."/>
            <person name="Tunlid A."/>
            <person name="Henrissat B."/>
            <person name="Grigoriev I.V."/>
            <person name="Hibbett D.S."/>
            <person name="Martin F."/>
            <person name="Nordberg H.P."/>
            <person name="Cantor M.N."/>
            <person name="Hua S.X."/>
        </authorList>
    </citation>
    <scope>NUCLEOTIDE SEQUENCE [LARGE SCALE GENOMIC DNA]</scope>
    <source>
        <strain evidence="3 4">441</strain>
    </source>
</reference>
<accession>A0A0C9ZY75</accession>
<protein>
    <submittedName>
        <fullName evidence="3">Uncharacterized protein</fullName>
    </submittedName>
</protein>